<reference evidence="4" key="1">
    <citation type="submission" date="2023-02" db="EMBL/GenBank/DDBJ databases">
        <title>Complete genome sequence of Lactobacillus curvatus CACC879 isolated from Pig feces.</title>
        <authorList>
            <person name="Park S."/>
            <person name="Park M.A."/>
            <person name="Kim D.-H."/>
            <person name="Kim Y."/>
        </authorList>
    </citation>
    <scope>NUCLEOTIDE SEQUENCE</scope>
    <source>
        <strain evidence="4">Curvatus</strain>
        <plasmid evidence="4">p1_CACC879</plasmid>
    </source>
</reference>
<name>A0AAJ5UPP0_LATCU</name>
<dbReference type="Pfam" id="PF03592">
    <property type="entry name" value="Terminase_2"/>
    <property type="match status" value="1"/>
</dbReference>
<dbReference type="InterPro" id="IPR010332">
    <property type="entry name" value="ATPase_terminase-su_N"/>
</dbReference>
<evidence type="ECO:0000256" key="1">
    <source>
        <dbReference type="ARBA" id="ARBA00022612"/>
    </source>
</evidence>
<geneLocation type="plasmid" evidence="4 5">
    <name>p1_CACC879</name>
</geneLocation>
<evidence type="ECO:0000259" key="3">
    <source>
        <dbReference type="Pfam" id="PF06056"/>
    </source>
</evidence>
<dbReference type="InterPro" id="IPR005335">
    <property type="entry name" value="Terminase_ssu"/>
</dbReference>
<dbReference type="AlphaFoldDB" id="A0AAJ5UPP0"/>
<dbReference type="PANTHER" id="PTHR41328">
    <property type="entry name" value="TERMINASE SMALL SUBUNIT-RELATED"/>
    <property type="match status" value="1"/>
</dbReference>
<dbReference type="InterPro" id="IPR038713">
    <property type="entry name" value="Terminase_Gp1_N_sf"/>
</dbReference>
<dbReference type="Gene3D" id="1.10.10.1400">
    <property type="entry name" value="Terminase, small subunit, N-terminal DNA-binding domain, HTH motif"/>
    <property type="match status" value="1"/>
</dbReference>
<dbReference type="EMBL" id="CP117684">
    <property type="protein sequence ID" value="WDC92831.1"/>
    <property type="molecule type" value="Genomic_DNA"/>
</dbReference>
<keyword evidence="1" id="KW-1188">Viral release from host cell</keyword>
<evidence type="ECO:0000256" key="2">
    <source>
        <dbReference type="ARBA" id="ARBA00023219"/>
    </source>
</evidence>
<dbReference type="GO" id="GO:0051276">
    <property type="term" value="P:chromosome organization"/>
    <property type="evidence" value="ECO:0007669"/>
    <property type="project" value="InterPro"/>
</dbReference>
<dbReference type="Gene3D" id="1.10.10.60">
    <property type="entry name" value="Homeodomain-like"/>
    <property type="match status" value="1"/>
</dbReference>
<evidence type="ECO:0000313" key="4">
    <source>
        <dbReference type="EMBL" id="WDC92831.1"/>
    </source>
</evidence>
<protein>
    <submittedName>
        <fullName evidence="4">Terminase small subunit</fullName>
    </submittedName>
</protein>
<dbReference type="Proteomes" id="UP001215533">
    <property type="component" value="Plasmid p1_CACC879"/>
</dbReference>
<dbReference type="PANTHER" id="PTHR41328:SF3">
    <property type="entry name" value="PBSX PHAGE TERMINASE SMALL SUBUNIT"/>
    <property type="match status" value="1"/>
</dbReference>
<proteinExistence type="predicted"/>
<sequence length="281" mass="32034">MQDEAKKDYLAGMKYKDIAEKYDVSINTVKSWKQRNNWQRGPTQKGVHTKNKKGAHKVDKVAPKIVKELSANDGLSDQQKMFCLYYLQRFNATWAYMQAYDVDYRTANVNGPRLLGNASVREQIDKLRGEIANDLFVTADDIAKEYAKQAFSDIGDYVEFGGQESTILDEDERELLDDNGNPIKSHRSYVMFKDKDKVDTSLIKTIKSGKDGPVIELYDKQKAMDALMNYVGEKQSLKGQLMQAQIDRLKIQNGDNDPDEDDDDGFLEAIDKSAKDVWSDE</sequence>
<organism evidence="4 5">
    <name type="scientific">Latilactobacillus curvatus</name>
    <name type="common">Lactobacillus curvatus</name>
    <dbReference type="NCBI Taxonomy" id="28038"/>
    <lineage>
        <taxon>Bacteria</taxon>
        <taxon>Bacillati</taxon>
        <taxon>Bacillota</taxon>
        <taxon>Bacilli</taxon>
        <taxon>Lactobacillales</taxon>
        <taxon>Lactobacillaceae</taxon>
        <taxon>Latilactobacillus</taxon>
    </lineage>
</organism>
<dbReference type="InterPro" id="IPR052404">
    <property type="entry name" value="SPP1-like_terminase"/>
</dbReference>
<gene>
    <name evidence="4" type="ORF">PSR33_09740</name>
</gene>
<keyword evidence="2" id="KW-0231">Viral genome packaging</keyword>
<keyword evidence="4" id="KW-0614">Plasmid</keyword>
<dbReference type="Pfam" id="PF06056">
    <property type="entry name" value="Terminase_5"/>
    <property type="match status" value="1"/>
</dbReference>
<accession>A0AAJ5UPP0</accession>
<evidence type="ECO:0000313" key="5">
    <source>
        <dbReference type="Proteomes" id="UP001215533"/>
    </source>
</evidence>
<feature type="domain" description="Terminase ATPase subunit N-terminal" evidence="3">
    <location>
        <begin position="5"/>
        <end position="40"/>
    </location>
</feature>